<evidence type="ECO:0000256" key="2">
    <source>
        <dbReference type="ARBA" id="ARBA00023015"/>
    </source>
</evidence>
<dbReference type="SUPFAM" id="SSF88659">
    <property type="entry name" value="Sigma3 and sigma4 domains of RNA polymerase sigma factors"/>
    <property type="match status" value="1"/>
</dbReference>
<dbReference type="AlphaFoldDB" id="A0A9D1KDS3"/>
<keyword evidence="3" id="KW-0731">Sigma factor</keyword>
<reference evidence="7" key="2">
    <citation type="journal article" date="2021" name="PeerJ">
        <title>Extensive microbial diversity within the chicken gut microbiome revealed by metagenomics and culture.</title>
        <authorList>
            <person name="Gilroy R."/>
            <person name="Ravi A."/>
            <person name="Getino M."/>
            <person name="Pursley I."/>
            <person name="Horton D.L."/>
            <person name="Alikhan N.F."/>
            <person name="Baker D."/>
            <person name="Gharbi K."/>
            <person name="Hall N."/>
            <person name="Watson M."/>
            <person name="Adriaenssens E.M."/>
            <person name="Foster-Nyarko E."/>
            <person name="Jarju S."/>
            <person name="Secka A."/>
            <person name="Antonio M."/>
            <person name="Oren A."/>
            <person name="Chaudhuri R.R."/>
            <person name="La Ragione R."/>
            <person name="Hildebrand F."/>
            <person name="Pallen M.J."/>
        </authorList>
    </citation>
    <scope>NUCLEOTIDE SEQUENCE</scope>
    <source>
        <strain evidence="7">21143</strain>
    </source>
</reference>
<dbReference type="PANTHER" id="PTHR43133">
    <property type="entry name" value="RNA POLYMERASE ECF-TYPE SIGMA FACTO"/>
    <property type="match status" value="1"/>
</dbReference>
<evidence type="ECO:0000256" key="3">
    <source>
        <dbReference type="ARBA" id="ARBA00023082"/>
    </source>
</evidence>
<evidence type="ECO:0000256" key="4">
    <source>
        <dbReference type="ARBA" id="ARBA00023163"/>
    </source>
</evidence>
<evidence type="ECO:0000256" key="1">
    <source>
        <dbReference type="ARBA" id="ARBA00010641"/>
    </source>
</evidence>
<proteinExistence type="inferred from homology"/>
<dbReference type="GO" id="GO:0016987">
    <property type="term" value="F:sigma factor activity"/>
    <property type="evidence" value="ECO:0007669"/>
    <property type="project" value="UniProtKB-KW"/>
</dbReference>
<dbReference type="Gene3D" id="1.10.1740.10">
    <property type="match status" value="1"/>
</dbReference>
<evidence type="ECO:0000259" key="6">
    <source>
        <dbReference type="Pfam" id="PF08281"/>
    </source>
</evidence>
<dbReference type="SUPFAM" id="SSF88946">
    <property type="entry name" value="Sigma2 domain of RNA polymerase sigma factors"/>
    <property type="match status" value="1"/>
</dbReference>
<dbReference type="GO" id="GO:0003677">
    <property type="term" value="F:DNA binding"/>
    <property type="evidence" value="ECO:0007669"/>
    <property type="project" value="InterPro"/>
</dbReference>
<keyword evidence="2" id="KW-0805">Transcription regulation</keyword>
<gene>
    <name evidence="7" type="ORF">IAD06_08215</name>
</gene>
<keyword evidence="4" id="KW-0804">Transcription</keyword>
<dbReference type="InterPro" id="IPR014284">
    <property type="entry name" value="RNA_pol_sigma-70_dom"/>
</dbReference>
<evidence type="ECO:0000313" key="7">
    <source>
        <dbReference type="EMBL" id="HIT40000.1"/>
    </source>
</evidence>
<dbReference type="NCBIfam" id="TIGR02937">
    <property type="entry name" value="sigma70-ECF"/>
    <property type="match status" value="1"/>
</dbReference>
<feature type="domain" description="RNA polymerase sigma factor 70 region 4 type 2" evidence="6">
    <location>
        <begin position="127"/>
        <end position="179"/>
    </location>
</feature>
<name>A0A9D1KDS3_9BACT</name>
<reference evidence="7" key="1">
    <citation type="submission" date="2020-10" db="EMBL/GenBank/DDBJ databases">
        <authorList>
            <person name="Gilroy R."/>
        </authorList>
    </citation>
    <scope>NUCLEOTIDE SEQUENCE</scope>
    <source>
        <strain evidence="7">21143</strain>
    </source>
</reference>
<sequence>MKTEEQEYIKRILGGEMELYGYFLDTYGHRIFTLVQQMVSNREDAEDITQDIFVKAYESLKRYRGDCEFITWIYRIACNVTASILRKNKQRQEYLSFDGNIPEHIGNDESEIPFDIIDENEPDERIEDLQLAISWLSAEERALITLFYYENKSIEDCAYILQQSEGNIKVRLHRVRKKLSLYLYRIKYGNEPIS</sequence>
<accession>A0A9D1KDS3</accession>
<dbReference type="InterPro" id="IPR013249">
    <property type="entry name" value="RNA_pol_sigma70_r4_t2"/>
</dbReference>
<dbReference type="InterPro" id="IPR036388">
    <property type="entry name" value="WH-like_DNA-bd_sf"/>
</dbReference>
<dbReference type="InterPro" id="IPR007627">
    <property type="entry name" value="RNA_pol_sigma70_r2"/>
</dbReference>
<dbReference type="InterPro" id="IPR039425">
    <property type="entry name" value="RNA_pol_sigma-70-like"/>
</dbReference>
<dbReference type="GO" id="GO:0006352">
    <property type="term" value="P:DNA-templated transcription initiation"/>
    <property type="evidence" value="ECO:0007669"/>
    <property type="project" value="InterPro"/>
</dbReference>
<organism evidence="7 8">
    <name type="scientific">Candidatus Caccoplasma intestinavium</name>
    <dbReference type="NCBI Taxonomy" id="2840716"/>
    <lineage>
        <taxon>Bacteria</taxon>
        <taxon>Pseudomonadati</taxon>
        <taxon>Bacteroidota</taxon>
        <taxon>Bacteroidia</taxon>
        <taxon>Bacteroidales</taxon>
        <taxon>Bacteroidaceae</taxon>
        <taxon>Bacteroidaceae incertae sedis</taxon>
        <taxon>Candidatus Caccoplasma</taxon>
    </lineage>
</organism>
<dbReference type="Pfam" id="PF08281">
    <property type="entry name" value="Sigma70_r4_2"/>
    <property type="match status" value="1"/>
</dbReference>
<dbReference type="Pfam" id="PF04542">
    <property type="entry name" value="Sigma70_r2"/>
    <property type="match status" value="1"/>
</dbReference>
<dbReference type="InterPro" id="IPR013324">
    <property type="entry name" value="RNA_pol_sigma_r3/r4-like"/>
</dbReference>
<comment type="caution">
    <text evidence="7">The sequence shown here is derived from an EMBL/GenBank/DDBJ whole genome shotgun (WGS) entry which is preliminary data.</text>
</comment>
<feature type="domain" description="RNA polymerase sigma-70 region 2" evidence="5">
    <location>
        <begin position="25"/>
        <end position="89"/>
    </location>
</feature>
<dbReference type="Gene3D" id="1.10.10.10">
    <property type="entry name" value="Winged helix-like DNA-binding domain superfamily/Winged helix DNA-binding domain"/>
    <property type="match status" value="1"/>
</dbReference>
<protein>
    <submittedName>
        <fullName evidence="7">Sigma-70 family RNA polymerase sigma factor</fullName>
    </submittedName>
</protein>
<comment type="similarity">
    <text evidence="1">Belongs to the sigma-70 factor family. ECF subfamily.</text>
</comment>
<dbReference type="EMBL" id="DVKT01000062">
    <property type="protein sequence ID" value="HIT40000.1"/>
    <property type="molecule type" value="Genomic_DNA"/>
</dbReference>
<dbReference type="PANTHER" id="PTHR43133:SF45">
    <property type="entry name" value="RNA POLYMERASE ECF-TYPE SIGMA FACTOR"/>
    <property type="match status" value="1"/>
</dbReference>
<dbReference type="InterPro" id="IPR013325">
    <property type="entry name" value="RNA_pol_sigma_r2"/>
</dbReference>
<evidence type="ECO:0000259" key="5">
    <source>
        <dbReference type="Pfam" id="PF04542"/>
    </source>
</evidence>
<evidence type="ECO:0000313" key="8">
    <source>
        <dbReference type="Proteomes" id="UP000886722"/>
    </source>
</evidence>
<dbReference type="Proteomes" id="UP000886722">
    <property type="component" value="Unassembled WGS sequence"/>
</dbReference>